<sequence length="458" mass="51892">MKSFFSPWLLLLTPLSVVAQPLLWSPQLSLVPSVSDRSELSYELEVERFYNDENGYGVHQGHLFTAQYCLPKSYDGKVAACIGGERFSDHLEWQEKFTSTEFSGSQLSEYSQTYLSGSWEFNNKATLEAQLGRLDSGYANGLAKLQTEPFSVWVGQDSSATGLHGGLSVSLTDTDQHNVSLDHSAHLGPYAGASFNLFDHYISYQQQALNHPTVQTAQWQIRPVRSGVEVDIQSYSEKLDTQLYFDGVAVSQYDSWQSDFRRDQHYIGWRWDSAWLGVYRDIVSFDASTYLRLSDKAWNSVESGSVIEGALLSTIHAITGDISADSEFLALRLGRDWQWENVELSWDNLIGDIKISSTNKSELRIILLANQFNNGSDEFSDTLWVPKLTLNYQPNNWRLAYTFQQIIPFSEVRKLLDSPSDRKGGGDSTGSNTEQQKAKNWLWPQIGGYHQLTLSYQW</sequence>
<accession>A0A501WYI1</accession>
<dbReference type="RefSeq" id="WP_140587590.1">
    <property type="nucleotide sequence ID" value="NZ_VFRR01000006.1"/>
</dbReference>
<dbReference type="Proteomes" id="UP000315901">
    <property type="component" value="Unassembled WGS sequence"/>
</dbReference>
<gene>
    <name evidence="1" type="ORF">FJM67_05075</name>
</gene>
<reference evidence="1 2" key="1">
    <citation type="submission" date="2019-06" db="EMBL/GenBank/DDBJ databases">
        <title>A novel bacterium of genus Marinomonas, isolated from coastal sand.</title>
        <authorList>
            <person name="Huang H."/>
            <person name="Mo K."/>
            <person name="Hu Y."/>
        </authorList>
    </citation>
    <scope>NUCLEOTIDE SEQUENCE [LARGE SCALE GENOMIC DNA]</scope>
    <source>
        <strain evidence="1 2">HB171799</strain>
    </source>
</reference>
<dbReference type="EMBL" id="VFRR01000006">
    <property type="protein sequence ID" value="TPE54319.1"/>
    <property type="molecule type" value="Genomic_DNA"/>
</dbReference>
<dbReference type="OrthoDB" id="9861600at2"/>
<proteinExistence type="predicted"/>
<evidence type="ECO:0000313" key="1">
    <source>
        <dbReference type="EMBL" id="TPE54319.1"/>
    </source>
</evidence>
<dbReference type="AlphaFoldDB" id="A0A501WYI1"/>
<evidence type="ECO:0000313" key="2">
    <source>
        <dbReference type="Proteomes" id="UP000315901"/>
    </source>
</evidence>
<organism evidence="1 2">
    <name type="scientific">Maribrevibacterium harenarium</name>
    <dbReference type="NCBI Taxonomy" id="2589817"/>
    <lineage>
        <taxon>Bacteria</taxon>
        <taxon>Pseudomonadati</taxon>
        <taxon>Pseudomonadota</taxon>
        <taxon>Gammaproteobacteria</taxon>
        <taxon>Oceanospirillales</taxon>
        <taxon>Oceanospirillaceae</taxon>
        <taxon>Maribrevibacterium</taxon>
    </lineage>
</organism>
<protein>
    <submittedName>
        <fullName evidence="1">Uncharacterized protein</fullName>
    </submittedName>
</protein>
<comment type="caution">
    <text evidence="1">The sequence shown here is derived from an EMBL/GenBank/DDBJ whole genome shotgun (WGS) entry which is preliminary data.</text>
</comment>
<name>A0A501WYI1_9GAMM</name>
<keyword evidence="2" id="KW-1185">Reference proteome</keyword>